<evidence type="ECO:0000313" key="3">
    <source>
        <dbReference type="Proteomes" id="UP000587800"/>
    </source>
</evidence>
<name>A0ABR6SSE2_9LIST</name>
<reference evidence="2 3" key="1">
    <citation type="submission" date="2020-03" db="EMBL/GenBank/DDBJ databases">
        <title>Soil Listeria distribution.</title>
        <authorList>
            <person name="Liao J."/>
            <person name="Wiedmann M."/>
        </authorList>
    </citation>
    <scope>NUCLEOTIDE SEQUENCE [LARGE SCALE GENOMIC DNA]</scope>
    <source>
        <strain evidence="2 3">FSL L7-1515</strain>
    </source>
</reference>
<accession>A0ABR6SSE2</accession>
<protein>
    <submittedName>
        <fullName evidence="2">Uncharacterized protein</fullName>
    </submittedName>
</protein>
<proteinExistence type="predicted"/>
<dbReference type="Proteomes" id="UP000587800">
    <property type="component" value="Unassembled WGS sequence"/>
</dbReference>
<dbReference type="EMBL" id="JAASUB010000001">
    <property type="protein sequence ID" value="MBC1508430.1"/>
    <property type="molecule type" value="Genomic_DNA"/>
</dbReference>
<dbReference type="RefSeq" id="WP_185348482.1">
    <property type="nucleotide sequence ID" value="NZ_JAASTU010000007.1"/>
</dbReference>
<gene>
    <name evidence="2" type="ORF">HCJ59_00655</name>
</gene>
<evidence type="ECO:0000256" key="1">
    <source>
        <dbReference type="SAM" id="SignalP"/>
    </source>
</evidence>
<organism evidence="2 3">
    <name type="scientific">Listeria immobilis</name>
    <dbReference type="NCBI Taxonomy" id="2713502"/>
    <lineage>
        <taxon>Bacteria</taxon>
        <taxon>Bacillati</taxon>
        <taxon>Bacillota</taxon>
        <taxon>Bacilli</taxon>
        <taxon>Bacillales</taxon>
        <taxon>Listeriaceae</taxon>
        <taxon>Listeria</taxon>
    </lineage>
</organism>
<comment type="caution">
    <text evidence="2">The sequence shown here is derived from an EMBL/GenBank/DDBJ whole genome shotgun (WGS) entry which is preliminary data.</text>
</comment>
<sequence>MNKLFTGIIVATILTATSLPMAAEASTESDNKVIYTDSEVVVTQNDTKSFVVKDKKTKKNIEYEINPKNKTAEVIEEDGQVTEVEFKQKKRMTLLLQIS</sequence>
<keyword evidence="3" id="KW-1185">Reference proteome</keyword>
<evidence type="ECO:0000313" key="2">
    <source>
        <dbReference type="EMBL" id="MBC1508430.1"/>
    </source>
</evidence>
<feature type="chain" id="PRO_5045641791" evidence="1">
    <location>
        <begin position="23"/>
        <end position="99"/>
    </location>
</feature>
<feature type="signal peptide" evidence="1">
    <location>
        <begin position="1"/>
        <end position="22"/>
    </location>
</feature>
<keyword evidence="1" id="KW-0732">Signal</keyword>